<evidence type="ECO:0000313" key="3">
    <source>
        <dbReference type="Proteomes" id="UP000824596"/>
    </source>
</evidence>
<feature type="region of interest" description="Disordered" evidence="1">
    <location>
        <begin position="60"/>
        <end position="95"/>
    </location>
</feature>
<evidence type="ECO:0000256" key="1">
    <source>
        <dbReference type="SAM" id="MobiDB-lite"/>
    </source>
</evidence>
<dbReference type="GeneID" id="68358834"/>
<proteinExistence type="predicted"/>
<comment type="caution">
    <text evidence="2">The sequence shown here is derived from an EMBL/GenBank/DDBJ whole genome shotgun (WGS) entry which is preliminary data.</text>
</comment>
<dbReference type="AlphaFoldDB" id="A0A9P8MQD3"/>
<evidence type="ECO:0000313" key="2">
    <source>
        <dbReference type="EMBL" id="KAH0959244.1"/>
    </source>
</evidence>
<dbReference type="EMBL" id="JAIZPD010000013">
    <property type="protein sequence ID" value="KAH0959244.1"/>
    <property type="molecule type" value="Genomic_DNA"/>
</dbReference>
<reference evidence="2" key="1">
    <citation type="submission" date="2021-09" db="EMBL/GenBank/DDBJ databases">
        <title>A high-quality genome of the endoparasitic fungus Hirsutella rhossiliensis with a comparison of Hirsutella genomes reveals transposable elements contributing to genome size variation.</title>
        <authorList>
            <person name="Lin R."/>
            <person name="Jiao Y."/>
            <person name="Sun X."/>
            <person name="Ling J."/>
            <person name="Xie B."/>
            <person name="Cheng X."/>
        </authorList>
    </citation>
    <scope>NUCLEOTIDE SEQUENCE</scope>
    <source>
        <strain evidence="2">HR02</strain>
    </source>
</reference>
<protein>
    <submittedName>
        <fullName evidence="2">Uncharacterized protein</fullName>
    </submittedName>
</protein>
<organism evidence="2 3">
    <name type="scientific">Hirsutella rhossiliensis</name>
    <dbReference type="NCBI Taxonomy" id="111463"/>
    <lineage>
        <taxon>Eukaryota</taxon>
        <taxon>Fungi</taxon>
        <taxon>Dikarya</taxon>
        <taxon>Ascomycota</taxon>
        <taxon>Pezizomycotina</taxon>
        <taxon>Sordariomycetes</taxon>
        <taxon>Hypocreomycetidae</taxon>
        <taxon>Hypocreales</taxon>
        <taxon>Ophiocordycipitaceae</taxon>
        <taxon>Hirsutella</taxon>
    </lineage>
</organism>
<gene>
    <name evidence="2" type="ORF">HRG_09705</name>
</gene>
<accession>A0A9P8MQD3</accession>
<sequence>MLSDAHGEEQAAYRKRIIRYVDSVFCEDLDQEGLCAVQAERSVTSDVSSLVDSAEQFSAAFKKPTSAPARRRSTPITRHASSTPGQQGAKGRPLSLQGALEAGRENNVLTGRRAADPWPAGRWGGCRNGVVGDDGTEKKTRQFLMRAVNRVFTERALSQVEVVAHLLVYPSEFTSGSIWAYLNVESATNRVTASGLEEEEVPPCL</sequence>
<feature type="compositionally biased region" description="Polar residues" evidence="1">
    <location>
        <begin position="74"/>
        <end position="86"/>
    </location>
</feature>
<name>A0A9P8MQD3_9HYPO</name>
<dbReference type="RefSeq" id="XP_044716757.1">
    <property type="nucleotide sequence ID" value="XM_044868176.1"/>
</dbReference>
<keyword evidence="3" id="KW-1185">Reference proteome</keyword>
<dbReference type="Proteomes" id="UP000824596">
    <property type="component" value="Unassembled WGS sequence"/>
</dbReference>
<dbReference type="OrthoDB" id="5098383at2759"/>